<protein>
    <recommendedName>
        <fullName evidence="4">NF038104 family lipoprotein</fullName>
    </recommendedName>
</protein>
<gene>
    <name evidence="2" type="ORF">G8E00_06225</name>
</gene>
<feature type="compositionally biased region" description="Basic and acidic residues" evidence="1">
    <location>
        <begin position="53"/>
        <end position="63"/>
    </location>
</feature>
<evidence type="ECO:0008006" key="4">
    <source>
        <dbReference type="Google" id="ProtNLM"/>
    </source>
</evidence>
<dbReference type="InterPro" id="IPR046613">
    <property type="entry name" value="DUF6726"/>
</dbReference>
<dbReference type="EMBL" id="CP049801">
    <property type="protein sequence ID" value="QIO05577.1"/>
    <property type="molecule type" value="Genomic_DNA"/>
</dbReference>
<evidence type="ECO:0000256" key="1">
    <source>
        <dbReference type="SAM" id="MobiDB-lite"/>
    </source>
</evidence>
<keyword evidence="3" id="KW-1185">Reference proteome</keyword>
<evidence type="ECO:0000313" key="3">
    <source>
        <dbReference type="Proteomes" id="UP000502297"/>
    </source>
</evidence>
<dbReference type="PROSITE" id="PS51257">
    <property type="entry name" value="PROKAR_LIPOPROTEIN"/>
    <property type="match status" value="1"/>
</dbReference>
<sequence>MIRILAVLTCVIMLQGCIHKIVTVPVKVAYKTTKGVVKGTAAVVGAVIPDREEKQDDPKDLKNAKTHQKIISQDD</sequence>
<name>A0A6G8RUM3_9GAMM</name>
<evidence type="ECO:0000313" key="2">
    <source>
        <dbReference type="EMBL" id="QIO05577.1"/>
    </source>
</evidence>
<dbReference type="Pfam" id="PF20487">
    <property type="entry name" value="DUF6726"/>
    <property type="match status" value="1"/>
</dbReference>
<proteinExistence type="predicted"/>
<dbReference type="AlphaFoldDB" id="A0A6G8RUM3"/>
<accession>A0A6G8RUM3</accession>
<dbReference type="RefSeq" id="WP_166011411.1">
    <property type="nucleotide sequence ID" value="NZ_CP049801.1"/>
</dbReference>
<dbReference type="KEGG" id="asha:G8E00_06225"/>
<reference evidence="2 3" key="1">
    <citation type="submission" date="2020-03" db="EMBL/GenBank/DDBJ databases">
        <authorList>
            <person name="Zhu W."/>
        </authorList>
    </citation>
    <scope>NUCLEOTIDE SEQUENCE [LARGE SCALE GENOMIC DNA]</scope>
    <source>
        <strain evidence="2 3">323-1</strain>
    </source>
</reference>
<feature type="region of interest" description="Disordered" evidence="1">
    <location>
        <begin position="53"/>
        <end position="75"/>
    </location>
</feature>
<dbReference type="Proteomes" id="UP000502297">
    <property type="component" value="Chromosome"/>
</dbReference>
<dbReference type="NCBIfam" id="NF038104">
    <property type="entry name" value="lipo_NF038104"/>
    <property type="match status" value="1"/>
</dbReference>
<organism evidence="2 3">
    <name type="scientific">Acinetobacter shaoyimingii</name>
    <dbReference type="NCBI Taxonomy" id="2715164"/>
    <lineage>
        <taxon>Bacteria</taxon>
        <taxon>Pseudomonadati</taxon>
        <taxon>Pseudomonadota</taxon>
        <taxon>Gammaproteobacteria</taxon>
        <taxon>Moraxellales</taxon>
        <taxon>Moraxellaceae</taxon>
        <taxon>Acinetobacter</taxon>
    </lineage>
</organism>